<dbReference type="AlphaFoldDB" id="A0AAF0Q442"/>
<organism evidence="1 2">
    <name type="scientific">Solanum verrucosum</name>
    <dbReference type="NCBI Taxonomy" id="315347"/>
    <lineage>
        <taxon>Eukaryota</taxon>
        <taxon>Viridiplantae</taxon>
        <taxon>Streptophyta</taxon>
        <taxon>Embryophyta</taxon>
        <taxon>Tracheophyta</taxon>
        <taxon>Spermatophyta</taxon>
        <taxon>Magnoliopsida</taxon>
        <taxon>eudicotyledons</taxon>
        <taxon>Gunneridae</taxon>
        <taxon>Pentapetalae</taxon>
        <taxon>asterids</taxon>
        <taxon>lamiids</taxon>
        <taxon>Solanales</taxon>
        <taxon>Solanaceae</taxon>
        <taxon>Solanoideae</taxon>
        <taxon>Solaneae</taxon>
        <taxon>Solanum</taxon>
    </lineage>
</organism>
<dbReference type="Proteomes" id="UP001234989">
    <property type="component" value="Chromosome 2"/>
</dbReference>
<name>A0AAF0Q442_SOLVR</name>
<reference evidence="1" key="1">
    <citation type="submission" date="2023-08" db="EMBL/GenBank/DDBJ databases">
        <title>A de novo genome assembly of Solanum verrucosum Schlechtendal, a Mexican diploid species geographically isolated from the other diploid A-genome species in potato relatives.</title>
        <authorList>
            <person name="Hosaka K."/>
        </authorList>
    </citation>
    <scope>NUCLEOTIDE SEQUENCE</scope>
    <source>
        <tissue evidence="1">Young leaves</tissue>
    </source>
</reference>
<evidence type="ECO:0000313" key="2">
    <source>
        <dbReference type="Proteomes" id="UP001234989"/>
    </source>
</evidence>
<protein>
    <submittedName>
        <fullName evidence="1">Uncharacterized protein</fullName>
    </submittedName>
</protein>
<evidence type="ECO:0000313" key="1">
    <source>
        <dbReference type="EMBL" id="WMV13541.1"/>
    </source>
</evidence>
<gene>
    <name evidence="1" type="ORF">MTR67_006926</name>
</gene>
<keyword evidence="2" id="KW-1185">Reference proteome</keyword>
<sequence length="25" mass="2645">MSALQTSSTIGQIFGPLCGLYCLKI</sequence>
<proteinExistence type="predicted"/>
<accession>A0AAF0Q442</accession>
<dbReference type="EMBL" id="CP133613">
    <property type="protein sequence ID" value="WMV13541.1"/>
    <property type="molecule type" value="Genomic_DNA"/>
</dbReference>